<dbReference type="NCBIfam" id="NF002486">
    <property type="entry name" value="PRK01752.1"/>
    <property type="match status" value="1"/>
</dbReference>
<keyword evidence="3" id="KW-1185">Reference proteome</keyword>
<dbReference type="Pfam" id="PF02810">
    <property type="entry name" value="SEC-C"/>
    <property type="match status" value="1"/>
</dbReference>
<dbReference type="SUPFAM" id="SSF103642">
    <property type="entry name" value="Sec-C motif"/>
    <property type="match status" value="1"/>
</dbReference>
<dbReference type="Gene3D" id="3.10.450.50">
    <property type="match status" value="1"/>
</dbReference>
<evidence type="ECO:0000313" key="2">
    <source>
        <dbReference type="EMBL" id="AZG73446.1"/>
    </source>
</evidence>
<dbReference type="KEGG" id="slj:EGC82_12140"/>
<dbReference type="Proteomes" id="UP000278035">
    <property type="component" value="Chromosome"/>
</dbReference>
<dbReference type="PANTHER" id="PTHR33747:SF1">
    <property type="entry name" value="ADENYLATE CYCLASE-ASSOCIATED CAP C-TERMINAL DOMAIN-CONTAINING PROTEIN"/>
    <property type="match status" value="1"/>
</dbReference>
<dbReference type="AlphaFoldDB" id="A0A3G8LUW9"/>
<organism evidence="2 3">
    <name type="scientific">Shewanella livingstonensis</name>
    <dbReference type="NCBI Taxonomy" id="150120"/>
    <lineage>
        <taxon>Bacteria</taxon>
        <taxon>Pseudomonadati</taxon>
        <taxon>Pseudomonadota</taxon>
        <taxon>Gammaproteobacteria</taxon>
        <taxon>Alteromonadales</taxon>
        <taxon>Shewanellaceae</taxon>
        <taxon>Shewanella</taxon>
    </lineage>
</organism>
<gene>
    <name evidence="2" type="ORF">EGC82_12140</name>
</gene>
<dbReference type="InterPro" id="IPR004027">
    <property type="entry name" value="SEC_C_motif"/>
</dbReference>
<dbReference type="Pfam" id="PF17775">
    <property type="entry name" value="YchJ_M-like"/>
    <property type="match status" value="1"/>
</dbReference>
<accession>A0A3G8LUW9</accession>
<proteinExistence type="predicted"/>
<dbReference type="InterPro" id="IPR032710">
    <property type="entry name" value="NTF2-like_dom_sf"/>
</dbReference>
<sequence length="163" mass="18653">MNNNQTLDSKTTHCPCGTSLTYDQCCEPCHSGRAVAETPERLMRSRYSAFVLAHFHYLIKTHHVDYLQGVTEQQLAQGKMQWLGLEVLSSTQLSEYGEVTFKAWFIEDNQLDAIYECSSFIKRDGHWLYTEGQQMQTRLPGRNDACICNSGKKFKQCCAKRLG</sequence>
<dbReference type="RefSeq" id="WP_124730996.1">
    <property type="nucleotide sequence ID" value="NZ_CBCSKC010000084.1"/>
</dbReference>
<reference evidence="3" key="1">
    <citation type="submission" date="2018-11" db="EMBL/GenBank/DDBJ databases">
        <title>Shewanella sp. M2.</title>
        <authorList>
            <person name="Hwang Y.J."/>
            <person name="Hwang C.Y."/>
        </authorList>
    </citation>
    <scope>NUCLEOTIDE SEQUENCE [LARGE SCALE GENOMIC DNA]</scope>
    <source>
        <strain evidence="3">LMG 19866</strain>
    </source>
</reference>
<dbReference type="EMBL" id="CP034015">
    <property type="protein sequence ID" value="AZG73446.1"/>
    <property type="molecule type" value="Genomic_DNA"/>
</dbReference>
<dbReference type="OrthoDB" id="21421at2"/>
<protein>
    <submittedName>
        <fullName evidence="2">YchJ family protein</fullName>
    </submittedName>
</protein>
<dbReference type="InterPro" id="IPR048469">
    <property type="entry name" value="YchJ-like_M"/>
</dbReference>
<evidence type="ECO:0000313" key="3">
    <source>
        <dbReference type="Proteomes" id="UP000278035"/>
    </source>
</evidence>
<dbReference type="PANTHER" id="PTHR33747">
    <property type="entry name" value="UPF0225 PROTEIN SCO1677"/>
    <property type="match status" value="1"/>
</dbReference>
<dbReference type="SUPFAM" id="SSF54427">
    <property type="entry name" value="NTF2-like"/>
    <property type="match status" value="1"/>
</dbReference>
<evidence type="ECO:0000259" key="1">
    <source>
        <dbReference type="Pfam" id="PF17775"/>
    </source>
</evidence>
<name>A0A3G8LUW9_9GAMM</name>
<feature type="domain" description="YchJ-like middle NTF2-like" evidence="1">
    <location>
        <begin position="38"/>
        <end position="132"/>
    </location>
</feature>